<dbReference type="AlphaFoldDB" id="A0A9P8P929"/>
<protein>
    <submittedName>
        <fullName evidence="1">Uncharacterized protein</fullName>
    </submittedName>
</protein>
<evidence type="ECO:0000313" key="2">
    <source>
        <dbReference type="Proteomes" id="UP000769528"/>
    </source>
</evidence>
<reference evidence="1" key="1">
    <citation type="journal article" date="2021" name="Open Biol.">
        <title>Shared evolutionary footprints suggest mitochondrial oxidative damage underlies multiple complex I losses in fungi.</title>
        <authorList>
            <person name="Schikora-Tamarit M.A."/>
            <person name="Marcet-Houben M."/>
            <person name="Nosek J."/>
            <person name="Gabaldon T."/>
        </authorList>
    </citation>
    <scope>NUCLEOTIDE SEQUENCE</scope>
    <source>
        <strain evidence="1">CBS6341</strain>
    </source>
</reference>
<comment type="caution">
    <text evidence="1">The sequence shown here is derived from an EMBL/GenBank/DDBJ whole genome shotgun (WGS) entry which is preliminary data.</text>
</comment>
<dbReference type="Proteomes" id="UP000769528">
    <property type="component" value="Unassembled WGS sequence"/>
</dbReference>
<evidence type="ECO:0000313" key="1">
    <source>
        <dbReference type="EMBL" id="KAH3667843.1"/>
    </source>
</evidence>
<proteinExistence type="predicted"/>
<keyword evidence="2" id="KW-1185">Reference proteome</keyword>
<gene>
    <name evidence="1" type="ORF">WICMUC_005243</name>
</gene>
<dbReference type="EMBL" id="JAEUBF010001377">
    <property type="protein sequence ID" value="KAH3667843.1"/>
    <property type="molecule type" value="Genomic_DNA"/>
</dbReference>
<reference evidence="1" key="2">
    <citation type="submission" date="2021-01" db="EMBL/GenBank/DDBJ databases">
        <authorList>
            <person name="Schikora-Tamarit M.A."/>
        </authorList>
    </citation>
    <scope>NUCLEOTIDE SEQUENCE</scope>
    <source>
        <strain evidence="1">CBS6341</strain>
    </source>
</reference>
<sequence>MIEFALEFLKYFDINSDRFTLTIDPFKSDNDTHQATFPNNCWDEANFRQQSVEKQAESLGSLCSVGRDINPDFPIIKNIRTHPSHNQINQSLKDLETTNQTNITEKVCNIESSVGAETVAADNSAKLQNKESTILSLYSSIKICDYNDPSFPATNENLRFIDAIENLKVMDHVSQLNRSPQNSTLTHTDYEKSTTFKPMKFPGEEFQVSRIKHSTELNHQSLDFKTELVQSSTLKEKQREYQIKKNHRISRVQISKNDLLNISLTHALCEYDFSKLLFSNSKNSIGHEANGQHDYKAMNLRLNNRLQQVYKAEITPLAFETNLIRLLNELWQYSNSFQILHTSLVKILKLTLKFNILYVNSLNVDLEVLKIKLKIIKAFISKMLENKTLQKSYEFFLSFIIYVYIKGNSLLSKKLNPKSASFQIFQRCQYELFEGSNRFTKLNNRGKLLKLRELTDILRLPDLSLFNFDSILKWYLNIDSSNNGYFMKKSIQKNKFLKIAVLILLR</sequence>
<name>A0A9P8P929_9ASCO</name>
<accession>A0A9P8P929</accession>
<organism evidence="1 2">
    <name type="scientific">Wickerhamomyces mucosus</name>
    <dbReference type="NCBI Taxonomy" id="1378264"/>
    <lineage>
        <taxon>Eukaryota</taxon>
        <taxon>Fungi</taxon>
        <taxon>Dikarya</taxon>
        <taxon>Ascomycota</taxon>
        <taxon>Saccharomycotina</taxon>
        <taxon>Saccharomycetes</taxon>
        <taxon>Phaffomycetales</taxon>
        <taxon>Wickerhamomycetaceae</taxon>
        <taxon>Wickerhamomyces</taxon>
    </lineage>
</organism>